<feature type="domain" description="Thioredoxin" evidence="1">
    <location>
        <begin position="38"/>
        <end position="143"/>
    </location>
</feature>
<dbReference type="GO" id="GO:0016853">
    <property type="term" value="F:isomerase activity"/>
    <property type="evidence" value="ECO:0007669"/>
    <property type="project" value="UniProtKB-KW"/>
</dbReference>
<protein>
    <submittedName>
        <fullName evidence="2">Protein disulfide isomerase-like 1-3</fullName>
    </submittedName>
</protein>
<dbReference type="OrthoDB" id="427280at2759"/>
<name>A0A2V3IIM7_9FLOR</name>
<proteinExistence type="predicted"/>
<dbReference type="CDD" id="cd02961">
    <property type="entry name" value="PDI_a_family"/>
    <property type="match status" value="1"/>
</dbReference>
<dbReference type="AlphaFoldDB" id="A0A2V3IIM7"/>
<evidence type="ECO:0000259" key="1">
    <source>
        <dbReference type="PROSITE" id="PS51352"/>
    </source>
</evidence>
<dbReference type="GO" id="GO:0015035">
    <property type="term" value="F:protein-disulfide reductase activity"/>
    <property type="evidence" value="ECO:0007669"/>
    <property type="project" value="TreeGrafter"/>
</dbReference>
<dbReference type="PANTHER" id="PTHR45815">
    <property type="entry name" value="PROTEIN DISULFIDE-ISOMERASE A6"/>
    <property type="match status" value="1"/>
</dbReference>
<dbReference type="PROSITE" id="PS51352">
    <property type="entry name" value="THIOREDOXIN_2"/>
    <property type="match status" value="1"/>
</dbReference>
<gene>
    <name evidence="2" type="ORF">BWQ96_08326</name>
</gene>
<sequence length="143" mass="16140">MRSGWLKETIVRKIIRTASALIDGLLLTDLLLRTILFSAYIALQPHSSAMHTVSEDGIPKLTKDDFKEVVAKEPSALIHFFEPWSGHCKSMEIEFVQVAAELQGKAFLTAVDATEESKLSRKYNIERFSTLKLFSNGMELAFY</sequence>
<dbReference type="Proteomes" id="UP000247409">
    <property type="component" value="Unassembled WGS sequence"/>
</dbReference>
<dbReference type="Gene3D" id="3.40.30.10">
    <property type="entry name" value="Glutaredoxin"/>
    <property type="match status" value="1"/>
</dbReference>
<dbReference type="Pfam" id="PF00085">
    <property type="entry name" value="Thioredoxin"/>
    <property type="match status" value="1"/>
</dbReference>
<dbReference type="SUPFAM" id="SSF52833">
    <property type="entry name" value="Thioredoxin-like"/>
    <property type="match status" value="1"/>
</dbReference>
<keyword evidence="3" id="KW-1185">Reference proteome</keyword>
<dbReference type="GO" id="GO:0005788">
    <property type="term" value="C:endoplasmic reticulum lumen"/>
    <property type="evidence" value="ECO:0007669"/>
    <property type="project" value="TreeGrafter"/>
</dbReference>
<dbReference type="PANTHER" id="PTHR45815:SF3">
    <property type="entry name" value="PROTEIN DISULFIDE-ISOMERASE A6"/>
    <property type="match status" value="1"/>
</dbReference>
<comment type="caution">
    <text evidence="2">The sequence shown here is derived from an EMBL/GenBank/DDBJ whole genome shotgun (WGS) entry which is preliminary data.</text>
</comment>
<reference evidence="2 3" key="1">
    <citation type="journal article" date="2018" name="Mol. Biol. Evol.">
        <title>Analysis of the draft genome of the red seaweed Gracilariopsis chorda provides insights into genome size evolution in Rhodophyta.</title>
        <authorList>
            <person name="Lee J."/>
            <person name="Yang E.C."/>
            <person name="Graf L."/>
            <person name="Yang J.H."/>
            <person name="Qiu H."/>
            <person name="Zel Zion U."/>
            <person name="Chan C.X."/>
            <person name="Stephens T.G."/>
            <person name="Weber A.P.M."/>
            <person name="Boo G.H."/>
            <person name="Boo S.M."/>
            <person name="Kim K.M."/>
            <person name="Shin Y."/>
            <person name="Jung M."/>
            <person name="Lee S.J."/>
            <person name="Yim H.S."/>
            <person name="Lee J.H."/>
            <person name="Bhattacharya D."/>
            <person name="Yoon H.S."/>
        </authorList>
    </citation>
    <scope>NUCLEOTIDE SEQUENCE [LARGE SCALE GENOMIC DNA]</scope>
    <source>
        <strain evidence="2 3">SKKU-2015</strain>
        <tissue evidence="2">Whole body</tissue>
    </source>
</reference>
<accession>A0A2V3IIM7</accession>
<organism evidence="2 3">
    <name type="scientific">Gracilariopsis chorda</name>
    <dbReference type="NCBI Taxonomy" id="448386"/>
    <lineage>
        <taxon>Eukaryota</taxon>
        <taxon>Rhodophyta</taxon>
        <taxon>Florideophyceae</taxon>
        <taxon>Rhodymeniophycidae</taxon>
        <taxon>Gracilariales</taxon>
        <taxon>Gracilariaceae</taxon>
        <taxon>Gracilariopsis</taxon>
    </lineage>
</organism>
<evidence type="ECO:0000313" key="3">
    <source>
        <dbReference type="Proteomes" id="UP000247409"/>
    </source>
</evidence>
<keyword evidence="2" id="KW-0413">Isomerase</keyword>
<evidence type="ECO:0000313" key="2">
    <source>
        <dbReference type="EMBL" id="PXF41946.1"/>
    </source>
</evidence>
<dbReference type="GO" id="GO:0034976">
    <property type="term" value="P:response to endoplasmic reticulum stress"/>
    <property type="evidence" value="ECO:0007669"/>
    <property type="project" value="TreeGrafter"/>
</dbReference>
<dbReference type="STRING" id="448386.A0A2V3IIM7"/>
<dbReference type="InterPro" id="IPR036249">
    <property type="entry name" value="Thioredoxin-like_sf"/>
</dbReference>
<dbReference type="EMBL" id="NBIV01000183">
    <property type="protein sequence ID" value="PXF41946.1"/>
    <property type="molecule type" value="Genomic_DNA"/>
</dbReference>
<dbReference type="InterPro" id="IPR013766">
    <property type="entry name" value="Thioredoxin_domain"/>
</dbReference>